<protein>
    <recommendedName>
        <fullName evidence="4">Lipoprotein</fullName>
    </recommendedName>
</protein>
<evidence type="ECO:0008006" key="4">
    <source>
        <dbReference type="Google" id="ProtNLM"/>
    </source>
</evidence>
<keyword evidence="1" id="KW-0732">Signal</keyword>
<keyword evidence="3" id="KW-1185">Reference proteome</keyword>
<dbReference type="EMBL" id="NASZ01000020">
    <property type="protein sequence ID" value="MBD0726013.1"/>
    <property type="molecule type" value="Genomic_DNA"/>
</dbReference>
<evidence type="ECO:0000313" key="2">
    <source>
        <dbReference type="EMBL" id="MBD0726013.1"/>
    </source>
</evidence>
<proteinExistence type="predicted"/>
<sequence>MKTLIKIFSLVFVTFFIACSSDDSNQNTNNQGSLTMGDQTVNLTQGYIENYGKVGNAYNIDFTVRSETLSGAGETSAVVYFELLTSTDKKLAVGTYNLGEFSEGTPFTFTSWSESILGLNITSTDKGLMVANGVSIKPTSGVFTVVENGNNYEVNFVGKGVASHYTNSKLVSTEEDIDFTFEYSGAVKSYTSTEFTARTAKSKERIQKKHQILF</sequence>
<accession>A0ABR7UTP2</accession>
<dbReference type="Proteomes" id="UP000661715">
    <property type="component" value="Unassembled WGS sequence"/>
</dbReference>
<name>A0ABR7UTP2_9FLAO</name>
<gene>
    <name evidence="2" type="ORF">B6A10_12590</name>
</gene>
<reference evidence="2 3" key="1">
    <citation type="journal article" date="2020" name="Microbiol. Res.">
        <title>Flavobacterium pokkalii sp. nov., a novel plant growth promoting native rhizobacteria isolated from pokkali rice grown in coastal saline affected agricultural regions of southern India, Kerala.</title>
        <authorList>
            <person name="Menon R.R."/>
            <person name="Kumari S."/>
            <person name="Viver T."/>
            <person name="Rameshkumar N."/>
        </authorList>
    </citation>
    <scope>NUCLEOTIDE SEQUENCE [LARGE SCALE GENOMIC DNA]</scope>
    <source>
        <strain evidence="2 3">L1I52</strain>
    </source>
</reference>
<feature type="signal peptide" evidence="1">
    <location>
        <begin position="1"/>
        <end position="20"/>
    </location>
</feature>
<feature type="chain" id="PRO_5045558785" description="Lipoprotein" evidence="1">
    <location>
        <begin position="21"/>
        <end position="214"/>
    </location>
</feature>
<dbReference type="RefSeq" id="WP_188221147.1">
    <property type="nucleotide sequence ID" value="NZ_NASZ01000020.1"/>
</dbReference>
<organism evidence="2 3">
    <name type="scientific">Flavobacterium pokkalii</name>
    <dbReference type="NCBI Taxonomy" id="1940408"/>
    <lineage>
        <taxon>Bacteria</taxon>
        <taxon>Pseudomonadati</taxon>
        <taxon>Bacteroidota</taxon>
        <taxon>Flavobacteriia</taxon>
        <taxon>Flavobacteriales</taxon>
        <taxon>Flavobacteriaceae</taxon>
        <taxon>Flavobacterium</taxon>
    </lineage>
</organism>
<comment type="caution">
    <text evidence="2">The sequence shown here is derived from an EMBL/GenBank/DDBJ whole genome shotgun (WGS) entry which is preliminary data.</text>
</comment>
<evidence type="ECO:0000256" key="1">
    <source>
        <dbReference type="SAM" id="SignalP"/>
    </source>
</evidence>
<evidence type="ECO:0000313" key="3">
    <source>
        <dbReference type="Proteomes" id="UP000661715"/>
    </source>
</evidence>
<dbReference type="PROSITE" id="PS51257">
    <property type="entry name" value="PROKAR_LIPOPROTEIN"/>
    <property type="match status" value="1"/>
</dbReference>